<name>A0ABS5ALT5_9PSEU</name>
<gene>
    <name evidence="2" type="ORF">JOF53_006390</name>
</gene>
<comment type="caution">
    <text evidence="2">The sequence shown here is derived from an EMBL/GenBank/DDBJ whole genome shotgun (WGS) entry which is preliminary data.</text>
</comment>
<feature type="domain" description="PucR C-terminal helix-turn-helix" evidence="1">
    <location>
        <begin position="271"/>
        <end position="327"/>
    </location>
</feature>
<dbReference type="Proteomes" id="UP001519363">
    <property type="component" value="Unassembled WGS sequence"/>
</dbReference>
<accession>A0ABS5ALT5</accession>
<proteinExistence type="predicted"/>
<dbReference type="InterPro" id="IPR025736">
    <property type="entry name" value="PucR_C-HTH_dom"/>
</dbReference>
<evidence type="ECO:0000313" key="2">
    <source>
        <dbReference type="EMBL" id="MBP2477518.1"/>
    </source>
</evidence>
<evidence type="ECO:0000313" key="3">
    <source>
        <dbReference type="Proteomes" id="UP001519363"/>
    </source>
</evidence>
<dbReference type="RefSeq" id="WP_209707433.1">
    <property type="nucleotide sequence ID" value="NZ_JAGIOO010000001.1"/>
</dbReference>
<dbReference type="Pfam" id="PF13556">
    <property type="entry name" value="HTH_30"/>
    <property type="match status" value="1"/>
</dbReference>
<dbReference type="Gene3D" id="1.10.10.2840">
    <property type="entry name" value="PucR C-terminal helix-turn-helix domain"/>
    <property type="match status" value="1"/>
</dbReference>
<organism evidence="2 3">
    <name type="scientific">Crossiella equi</name>
    <dbReference type="NCBI Taxonomy" id="130796"/>
    <lineage>
        <taxon>Bacteria</taxon>
        <taxon>Bacillati</taxon>
        <taxon>Actinomycetota</taxon>
        <taxon>Actinomycetes</taxon>
        <taxon>Pseudonocardiales</taxon>
        <taxon>Pseudonocardiaceae</taxon>
        <taxon>Crossiella</taxon>
    </lineage>
</organism>
<keyword evidence="3" id="KW-1185">Reference proteome</keyword>
<sequence length="337" mass="35449">MEALLLRLSALDADAAGEVRVIAFFDALITRNADLDTLVTTTARLAECPAGLDAAARGVSLAAAPAAAARAGAAVPAGAQVRALPDGSRVWLHRPGAPLPVDEMVLERFAIAAEILLGRSALPELGDPALLELALAEHAGEAQRSRALHLLGLAPASPVRVFAVAGEHTPHGPSARIGRLRVELLTGDPAAVRAPARGGVGGLVPAIEAPRSFRQARLAARLGGADPWDPPVVWWEHLGALAAVTEGLSTEDINRVADVRVLDRLAGEPDLLHVLNAVCVHDSVRKAAVEVHRHHSSVAARLQHAETELGFPVTTPAGRFRLRLAVLLRRLREHEHG</sequence>
<reference evidence="2 3" key="1">
    <citation type="submission" date="2021-03" db="EMBL/GenBank/DDBJ databases">
        <title>Sequencing the genomes of 1000 actinobacteria strains.</title>
        <authorList>
            <person name="Klenk H.-P."/>
        </authorList>
    </citation>
    <scope>NUCLEOTIDE SEQUENCE [LARGE SCALE GENOMIC DNA]</scope>
    <source>
        <strain evidence="2 3">DSM 44580</strain>
    </source>
</reference>
<protein>
    <recommendedName>
        <fullName evidence="1">PucR C-terminal helix-turn-helix domain-containing protein</fullName>
    </recommendedName>
</protein>
<dbReference type="EMBL" id="JAGIOO010000001">
    <property type="protein sequence ID" value="MBP2477518.1"/>
    <property type="molecule type" value="Genomic_DNA"/>
</dbReference>
<evidence type="ECO:0000259" key="1">
    <source>
        <dbReference type="Pfam" id="PF13556"/>
    </source>
</evidence>
<dbReference type="InterPro" id="IPR042070">
    <property type="entry name" value="PucR_C-HTH_sf"/>
</dbReference>